<evidence type="ECO:0000256" key="2">
    <source>
        <dbReference type="ARBA" id="ARBA00022679"/>
    </source>
</evidence>
<gene>
    <name evidence="12" type="primary">TPHA0P01560</name>
    <name evidence="12" type="ordered locus">TPHA_0P01560</name>
</gene>
<keyword evidence="2 10" id="KW-0808">Transferase</keyword>
<dbReference type="InterPro" id="IPR039859">
    <property type="entry name" value="PFA4/ZDH16/20/ERF2-like"/>
</dbReference>
<dbReference type="GO" id="GO:0019706">
    <property type="term" value="F:protein-cysteine S-palmitoyltransferase activity"/>
    <property type="evidence" value="ECO:0007669"/>
    <property type="project" value="UniProtKB-EC"/>
</dbReference>
<dbReference type="OMA" id="YTYFKVI"/>
<dbReference type="RefSeq" id="XP_003688748.1">
    <property type="nucleotide sequence ID" value="XM_003688700.1"/>
</dbReference>
<feature type="transmembrane region" description="Helical" evidence="10">
    <location>
        <begin position="12"/>
        <end position="32"/>
    </location>
</feature>
<keyword evidence="3 10" id="KW-0812">Transmembrane</keyword>
<dbReference type="GO" id="GO:0042144">
    <property type="term" value="P:vacuole fusion, non-autophagic"/>
    <property type="evidence" value="ECO:0007669"/>
    <property type="project" value="EnsemblFungi"/>
</dbReference>
<evidence type="ECO:0000313" key="12">
    <source>
        <dbReference type="EMBL" id="CCE66314.1"/>
    </source>
</evidence>
<evidence type="ECO:0000256" key="10">
    <source>
        <dbReference type="RuleBase" id="RU079119"/>
    </source>
</evidence>
<comment type="catalytic activity">
    <reaction evidence="9 10">
        <text>L-cysteinyl-[protein] + hexadecanoyl-CoA = S-hexadecanoyl-L-cysteinyl-[protein] + CoA</text>
        <dbReference type="Rhea" id="RHEA:36683"/>
        <dbReference type="Rhea" id="RHEA-COMP:10131"/>
        <dbReference type="Rhea" id="RHEA-COMP:11032"/>
        <dbReference type="ChEBI" id="CHEBI:29950"/>
        <dbReference type="ChEBI" id="CHEBI:57287"/>
        <dbReference type="ChEBI" id="CHEBI:57379"/>
        <dbReference type="ChEBI" id="CHEBI:74151"/>
        <dbReference type="EC" id="2.3.1.225"/>
    </reaction>
</comment>
<keyword evidence="8 10" id="KW-0012">Acyltransferase</keyword>
<evidence type="ECO:0000256" key="8">
    <source>
        <dbReference type="ARBA" id="ARBA00023315"/>
    </source>
</evidence>
<feature type="transmembrane region" description="Helical" evidence="10">
    <location>
        <begin position="38"/>
        <end position="59"/>
    </location>
</feature>
<comment type="subcellular location">
    <subcellularLocation>
        <location evidence="1">Membrane</location>
        <topology evidence="1">Multi-pass membrane protein</topology>
    </subcellularLocation>
</comment>
<dbReference type="InterPro" id="IPR001594">
    <property type="entry name" value="Palmitoyltrfase_DHHC"/>
</dbReference>
<comment type="similarity">
    <text evidence="10">Belongs to the DHHC palmitoyltransferase family.</text>
</comment>
<keyword evidence="7" id="KW-0449">Lipoprotein</keyword>
<name>G8C2D6_TETPH</name>
<dbReference type="OrthoDB" id="302728at2759"/>
<evidence type="ECO:0000256" key="7">
    <source>
        <dbReference type="ARBA" id="ARBA00023288"/>
    </source>
</evidence>
<feature type="transmembrane region" description="Helical" evidence="10">
    <location>
        <begin position="152"/>
        <end position="171"/>
    </location>
</feature>
<dbReference type="GO" id="GO:0000329">
    <property type="term" value="C:fungal-type vacuole membrane"/>
    <property type="evidence" value="ECO:0007669"/>
    <property type="project" value="EnsemblFungi"/>
</dbReference>
<evidence type="ECO:0000256" key="5">
    <source>
        <dbReference type="ARBA" id="ARBA00023136"/>
    </source>
</evidence>
<keyword evidence="6" id="KW-0564">Palmitate</keyword>
<sequence>MPYSWDMSLPFTTLFPRVLTVFIFLSTCWTAFEQINIISNVAKCIIILPILITSLYTYFKVINLGPGSPLDFHDLHINNINDVESSFELPPQFLSQNSLTIKNNGRPRVCRTCNVWKPDRSHHCSTCNRCVLKMDHHCPWFSECIGFKNQKFFIQFLIYNTTYAYVIAILTSKQMYNWFDDGSYENEFVNMYLLFLWILALVVSLALSCFAGFSVYMVMNNKTTIEMYAMRKYRDDLELYNRNPNRVPSVENIFDLGSKKENWEDIMGHSFIEWLLPISTFHSLLMKNTLDEKGLYFKVNERVHQRLLDSANIQDQLLRRVTPGSSFDING</sequence>
<keyword evidence="4 10" id="KW-1133">Transmembrane helix</keyword>
<comment type="domain">
    <text evidence="10">The DHHC domain is required for palmitoyltransferase activity.</text>
</comment>
<dbReference type="PROSITE" id="PS50216">
    <property type="entry name" value="DHHC"/>
    <property type="match status" value="1"/>
</dbReference>
<dbReference type="STRING" id="1071381.G8C2D6"/>
<proteinExistence type="inferred from homology"/>
<protein>
    <recommendedName>
        <fullName evidence="10">Palmitoyltransferase</fullName>
        <ecNumber evidence="10">2.3.1.225</ecNumber>
    </recommendedName>
</protein>
<evidence type="ECO:0000256" key="4">
    <source>
        <dbReference type="ARBA" id="ARBA00022989"/>
    </source>
</evidence>
<accession>G8C2D6</accession>
<evidence type="ECO:0000256" key="3">
    <source>
        <dbReference type="ARBA" id="ARBA00022692"/>
    </source>
</evidence>
<dbReference type="KEGG" id="tpf:TPHA_0P01560"/>
<dbReference type="AlphaFoldDB" id="G8C2D6"/>
<dbReference type="HOGENOM" id="CLU_027721_0_0_1"/>
<dbReference type="Proteomes" id="UP000005666">
    <property type="component" value="Chromosome 16"/>
</dbReference>
<dbReference type="eggNOG" id="KOG1315">
    <property type="taxonomic scope" value="Eukaryota"/>
</dbReference>
<dbReference type="EC" id="2.3.1.225" evidence="10"/>
<dbReference type="PANTHER" id="PTHR12246">
    <property type="entry name" value="PALMITOYLTRANSFERASE ZDHHC16"/>
    <property type="match status" value="1"/>
</dbReference>
<keyword evidence="5 10" id="KW-0472">Membrane</keyword>
<evidence type="ECO:0000313" key="13">
    <source>
        <dbReference type="Proteomes" id="UP000005666"/>
    </source>
</evidence>
<keyword evidence="13" id="KW-1185">Reference proteome</keyword>
<evidence type="ECO:0000259" key="11">
    <source>
        <dbReference type="Pfam" id="PF01529"/>
    </source>
</evidence>
<feature type="transmembrane region" description="Helical" evidence="10">
    <location>
        <begin position="191"/>
        <end position="218"/>
    </location>
</feature>
<dbReference type="GeneID" id="11530870"/>
<evidence type="ECO:0000256" key="6">
    <source>
        <dbReference type="ARBA" id="ARBA00023139"/>
    </source>
</evidence>
<dbReference type="Pfam" id="PF01529">
    <property type="entry name" value="DHHC"/>
    <property type="match status" value="1"/>
</dbReference>
<evidence type="ECO:0000256" key="1">
    <source>
        <dbReference type="ARBA" id="ARBA00004141"/>
    </source>
</evidence>
<evidence type="ECO:0000256" key="9">
    <source>
        <dbReference type="ARBA" id="ARBA00048048"/>
    </source>
</evidence>
<feature type="domain" description="Palmitoyltransferase DHHC" evidence="11">
    <location>
        <begin position="105"/>
        <end position="228"/>
    </location>
</feature>
<reference evidence="12 13" key="1">
    <citation type="journal article" date="2011" name="Proc. Natl. Acad. Sci. U.S.A.">
        <title>Evolutionary erosion of yeast sex chromosomes by mating-type switching accidents.</title>
        <authorList>
            <person name="Gordon J.L."/>
            <person name="Armisen D."/>
            <person name="Proux-Wera E."/>
            <person name="Oheigeartaigh S.S."/>
            <person name="Byrne K.P."/>
            <person name="Wolfe K.H."/>
        </authorList>
    </citation>
    <scope>NUCLEOTIDE SEQUENCE [LARGE SCALE GENOMIC DNA]</scope>
    <source>
        <strain evidence="13">ATCC 24235 / CBS 4417 / NBRC 1672 / NRRL Y-8282 / UCD 70-5</strain>
    </source>
</reference>
<organism evidence="12 13">
    <name type="scientific">Tetrapisispora phaffii (strain ATCC 24235 / CBS 4417 / NBRC 1672 / NRRL Y-8282 / UCD 70-5)</name>
    <name type="common">Yeast</name>
    <name type="synonym">Fabospora phaffii</name>
    <dbReference type="NCBI Taxonomy" id="1071381"/>
    <lineage>
        <taxon>Eukaryota</taxon>
        <taxon>Fungi</taxon>
        <taxon>Dikarya</taxon>
        <taxon>Ascomycota</taxon>
        <taxon>Saccharomycotina</taxon>
        <taxon>Saccharomycetes</taxon>
        <taxon>Saccharomycetales</taxon>
        <taxon>Saccharomycetaceae</taxon>
        <taxon>Tetrapisispora</taxon>
    </lineage>
</organism>
<dbReference type="EMBL" id="HE612871">
    <property type="protein sequence ID" value="CCE66314.1"/>
    <property type="molecule type" value="Genomic_DNA"/>
</dbReference>